<feature type="transmembrane region" description="Helical" evidence="8">
    <location>
        <begin position="68"/>
        <end position="95"/>
    </location>
</feature>
<feature type="transmembrane region" description="Helical" evidence="8">
    <location>
        <begin position="107"/>
        <end position="128"/>
    </location>
</feature>
<keyword evidence="7 8" id="KW-0472">Membrane</keyword>
<dbReference type="InterPro" id="IPR000515">
    <property type="entry name" value="MetI-like"/>
</dbReference>
<evidence type="ECO:0000256" key="6">
    <source>
        <dbReference type="ARBA" id="ARBA00022989"/>
    </source>
</evidence>
<evidence type="ECO:0000256" key="2">
    <source>
        <dbReference type="ARBA" id="ARBA00022448"/>
    </source>
</evidence>
<evidence type="ECO:0000256" key="3">
    <source>
        <dbReference type="ARBA" id="ARBA00022475"/>
    </source>
</evidence>
<feature type="transmembrane region" description="Helical" evidence="8">
    <location>
        <begin position="20"/>
        <end position="48"/>
    </location>
</feature>
<protein>
    <submittedName>
        <fullName evidence="10">ABC transporter permease</fullName>
    </submittedName>
</protein>
<dbReference type="CDD" id="cd06261">
    <property type="entry name" value="TM_PBP2"/>
    <property type="match status" value="1"/>
</dbReference>
<dbReference type="PANTHER" id="PTHR43357">
    <property type="entry name" value="INNER MEMBRANE ABC TRANSPORTER PERMEASE PROTEIN YDCV"/>
    <property type="match status" value="1"/>
</dbReference>
<dbReference type="Proteomes" id="UP000325797">
    <property type="component" value="Chromosome"/>
</dbReference>
<evidence type="ECO:0000256" key="5">
    <source>
        <dbReference type="ARBA" id="ARBA00022692"/>
    </source>
</evidence>
<dbReference type="AlphaFoldDB" id="A0A5J6N5P0"/>
<dbReference type="PANTHER" id="PTHR43357:SF4">
    <property type="entry name" value="INNER MEMBRANE ABC TRANSPORTER PERMEASE PROTEIN YDCV"/>
    <property type="match status" value="1"/>
</dbReference>
<dbReference type="GO" id="GO:0055085">
    <property type="term" value="P:transmembrane transport"/>
    <property type="evidence" value="ECO:0007669"/>
    <property type="project" value="InterPro"/>
</dbReference>
<dbReference type="GO" id="GO:0005886">
    <property type="term" value="C:plasma membrane"/>
    <property type="evidence" value="ECO:0007669"/>
    <property type="project" value="UniProtKB-SubCell"/>
</dbReference>
<feature type="transmembrane region" description="Helical" evidence="8">
    <location>
        <begin position="140"/>
        <end position="160"/>
    </location>
</feature>
<evidence type="ECO:0000313" key="10">
    <source>
        <dbReference type="EMBL" id="QEX24724.1"/>
    </source>
</evidence>
<gene>
    <name evidence="10" type="ORF">FRZ61_46650</name>
</gene>
<comment type="subcellular location">
    <subcellularLocation>
        <location evidence="1">Cell inner membrane</location>
        <topology evidence="1">Multi-pass membrane protein</topology>
    </subcellularLocation>
    <subcellularLocation>
        <location evidence="8">Cell membrane</location>
        <topology evidence="8">Multi-pass membrane protein</topology>
    </subcellularLocation>
</comment>
<comment type="similarity">
    <text evidence="8">Belongs to the binding-protein-dependent transport system permease family.</text>
</comment>
<organism evidence="10 11">
    <name type="scientific">Hypericibacter adhaerens</name>
    <dbReference type="NCBI Taxonomy" id="2602016"/>
    <lineage>
        <taxon>Bacteria</taxon>
        <taxon>Pseudomonadati</taxon>
        <taxon>Pseudomonadota</taxon>
        <taxon>Alphaproteobacteria</taxon>
        <taxon>Rhodospirillales</taxon>
        <taxon>Dongiaceae</taxon>
        <taxon>Hypericibacter</taxon>
    </lineage>
</organism>
<dbReference type="EMBL" id="CP042582">
    <property type="protein sequence ID" value="QEX24724.1"/>
    <property type="molecule type" value="Genomic_DNA"/>
</dbReference>
<keyword evidence="5 8" id="KW-0812">Transmembrane</keyword>
<evidence type="ECO:0000313" key="11">
    <source>
        <dbReference type="Proteomes" id="UP000325797"/>
    </source>
</evidence>
<evidence type="ECO:0000259" key="9">
    <source>
        <dbReference type="PROSITE" id="PS50928"/>
    </source>
</evidence>
<dbReference type="KEGG" id="hadh:FRZ61_46650"/>
<keyword evidence="11" id="KW-1185">Reference proteome</keyword>
<dbReference type="Pfam" id="PF00528">
    <property type="entry name" value="BPD_transp_1"/>
    <property type="match status" value="1"/>
</dbReference>
<keyword evidence="3" id="KW-1003">Cell membrane</keyword>
<accession>A0A5J6N5P0</accession>
<dbReference type="PROSITE" id="PS50928">
    <property type="entry name" value="ABC_TM1"/>
    <property type="match status" value="1"/>
</dbReference>
<feature type="transmembrane region" description="Helical" evidence="8">
    <location>
        <begin position="192"/>
        <end position="218"/>
    </location>
</feature>
<keyword evidence="6 8" id="KW-1133">Transmembrane helix</keyword>
<evidence type="ECO:0000256" key="1">
    <source>
        <dbReference type="ARBA" id="ARBA00004429"/>
    </source>
</evidence>
<dbReference type="RefSeq" id="WP_151119977.1">
    <property type="nucleotide sequence ID" value="NZ_CP042582.1"/>
</dbReference>
<reference evidence="10 11" key="1">
    <citation type="submission" date="2019-08" db="EMBL/GenBank/DDBJ databases">
        <title>Hyperibacter terrae gen. nov., sp. nov. and Hyperibacter viscosus sp. nov., two new members in the family Rhodospirillaceae isolated from the rhizosphere of Hypericum perforatum.</title>
        <authorList>
            <person name="Noviana Z."/>
        </authorList>
    </citation>
    <scope>NUCLEOTIDE SEQUENCE [LARGE SCALE GENOMIC DNA]</scope>
    <source>
        <strain evidence="10 11">R5959</strain>
    </source>
</reference>
<evidence type="ECO:0000256" key="7">
    <source>
        <dbReference type="ARBA" id="ARBA00023136"/>
    </source>
</evidence>
<keyword evidence="2 8" id="KW-0813">Transport</keyword>
<sequence length="285" mass="30266">MARQIADRIAGPLGSLMLQLYIILAVIFLVAPVLAITAGSLTTTQYVVFPPQGITFQWYLRMFDRPEMLGSFGLSLAIAALAATIAAALGLLVALAMVRHKTRLNHLLWLLVVSPMMLPSVVLGFAFLQAYTQMGFGSSLLGLLAGHVVLVTPYAVALILTGLRSLDPTLELAARSLGATPSRALRKVTLPLILWSVVAGWGLAFLVSFGDAAVSVFLNAPEMVTLPVRIFDALRYSPLNPELTAISSGLVIVTLIVLVASASVMRFERLLGGTGQSGKPATKEA</sequence>
<name>A0A5J6N5P0_9PROT</name>
<keyword evidence="4" id="KW-0997">Cell inner membrane</keyword>
<feature type="transmembrane region" description="Helical" evidence="8">
    <location>
        <begin position="243"/>
        <end position="264"/>
    </location>
</feature>
<dbReference type="SUPFAM" id="SSF161098">
    <property type="entry name" value="MetI-like"/>
    <property type="match status" value="1"/>
</dbReference>
<evidence type="ECO:0000256" key="8">
    <source>
        <dbReference type="RuleBase" id="RU363032"/>
    </source>
</evidence>
<dbReference type="InterPro" id="IPR035906">
    <property type="entry name" value="MetI-like_sf"/>
</dbReference>
<dbReference type="OrthoDB" id="9815533at2"/>
<dbReference type="Gene3D" id="1.10.3720.10">
    <property type="entry name" value="MetI-like"/>
    <property type="match status" value="1"/>
</dbReference>
<evidence type="ECO:0000256" key="4">
    <source>
        <dbReference type="ARBA" id="ARBA00022519"/>
    </source>
</evidence>
<proteinExistence type="inferred from homology"/>
<feature type="domain" description="ABC transmembrane type-1" evidence="9">
    <location>
        <begin position="72"/>
        <end position="264"/>
    </location>
</feature>